<feature type="domain" description="ComR tetratricopeptide" evidence="1">
    <location>
        <begin position="73"/>
        <end position="109"/>
    </location>
</feature>
<dbReference type="Pfam" id="PF18710">
    <property type="entry name" value="ComR_TPR"/>
    <property type="match status" value="1"/>
</dbReference>
<dbReference type="RefSeq" id="WP_068991414.1">
    <property type="nucleotide sequence ID" value="NZ_BMJN01000025.1"/>
</dbReference>
<keyword evidence="3" id="KW-1185">Reference proteome</keyword>
<dbReference type="EMBL" id="BMJN01000025">
    <property type="protein sequence ID" value="GGE34096.1"/>
    <property type="molecule type" value="Genomic_DNA"/>
</dbReference>
<dbReference type="SUPFAM" id="SSF47413">
    <property type="entry name" value="lambda repressor-like DNA-binding domains"/>
    <property type="match status" value="1"/>
</dbReference>
<dbReference type="AlphaFoldDB" id="A0A917A8I5"/>
<gene>
    <name evidence="2" type="ORF">GCM10011510_14350</name>
</gene>
<protein>
    <recommendedName>
        <fullName evidence="1">ComR tetratricopeptide domain-containing protein</fullName>
    </recommendedName>
</protein>
<evidence type="ECO:0000313" key="2">
    <source>
        <dbReference type="EMBL" id="GGE34096.1"/>
    </source>
</evidence>
<dbReference type="InterPro" id="IPR010982">
    <property type="entry name" value="Lambda_DNA-bd_dom_sf"/>
</dbReference>
<sequence>MNKKTFGQIIRELRWKKGMTKRDICGDEKELSIRQLTRLERGQSKPTLTKIRYLAEQLKVSSYLLMEDYQELPQDYLNLKYRVLRMAGFGDEKYLQLKDSYLEKIYECYLVTPFDSMREELFNSHIWSRFLYVYIGKYDYLATGCGNSWACCFTMSF</sequence>
<dbReference type="InterPro" id="IPR001387">
    <property type="entry name" value="Cro/C1-type_HTH"/>
</dbReference>
<reference evidence="2" key="1">
    <citation type="journal article" date="2014" name="Int. J. Syst. Evol. Microbiol.">
        <title>Complete genome sequence of Corynebacterium casei LMG S-19264T (=DSM 44701T), isolated from a smear-ripened cheese.</title>
        <authorList>
            <consortium name="US DOE Joint Genome Institute (JGI-PGF)"/>
            <person name="Walter F."/>
            <person name="Albersmeier A."/>
            <person name="Kalinowski J."/>
            <person name="Ruckert C."/>
        </authorList>
    </citation>
    <scope>NUCLEOTIDE SEQUENCE</scope>
    <source>
        <strain evidence="2">CGMCC 1.15533</strain>
    </source>
</reference>
<comment type="caution">
    <text evidence="2">The sequence shown here is derived from an EMBL/GenBank/DDBJ whole genome shotgun (WGS) entry which is preliminary data.</text>
</comment>
<evidence type="ECO:0000259" key="1">
    <source>
        <dbReference type="Pfam" id="PF18710"/>
    </source>
</evidence>
<reference evidence="2" key="2">
    <citation type="submission" date="2020-09" db="EMBL/GenBank/DDBJ databases">
        <authorList>
            <person name="Sun Q."/>
            <person name="Zhou Y."/>
        </authorList>
    </citation>
    <scope>NUCLEOTIDE SEQUENCE</scope>
    <source>
        <strain evidence="2">CGMCC 1.15533</strain>
    </source>
</reference>
<dbReference type="OrthoDB" id="2233180at2"/>
<dbReference type="Gene3D" id="1.10.260.40">
    <property type="entry name" value="lambda repressor-like DNA-binding domains"/>
    <property type="match status" value="1"/>
</dbReference>
<dbReference type="Proteomes" id="UP000660801">
    <property type="component" value="Unassembled WGS sequence"/>
</dbReference>
<organism evidence="2 3">
    <name type="scientific">Streptococcus himalayensis</name>
    <dbReference type="NCBI Taxonomy" id="1888195"/>
    <lineage>
        <taxon>Bacteria</taxon>
        <taxon>Bacillati</taxon>
        <taxon>Bacillota</taxon>
        <taxon>Bacilli</taxon>
        <taxon>Lactobacillales</taxon>
        <taxon>Streptococcaceae</taxon>
        <taxon>Streptococcus</taxon>
    </lineage>
</organism>
<evidence type="ECO:0000313" key="3">
    <source>
        <dbReference type="Proteomes" id="UP000660801"/>
    </source>
</evidence>
<proteinExistence type="predicted"/>
<dbReference type="GO" id="GO:0003677">
    <property type="term" value="F:DNA binding"/>
    <property type="evidence" value="ECO:0007669"/>
    <property type="project" value="InterPro"/>
</dbReference>
<dbReference type="CDD" id="cd00093">
    <property type="entry name" value="HTH_XRE"/>
    <property type="match status" value="1"/>
</dbReference>
<name>A0A917A8I5_9STRE</name>
<dbReference type="InterPro" id="IPR040799">
    <property type="entry name" value="ComR_TPR"/>
</dbReference>
<accession>A0A917A8I5</accession>